<dbReference type="AlphaFoldDB" id="A0A7J5B9X4"/>
<name>A0A7J5B9X4_9MICO</name>
<dbReference type="Pfam" id="PF01149">
    <property type="entry name" value="Fapy_DNA_glyco"/>
    <property type="match status" value="1"/>
</dbReference>
<feature type="active site" description="Proton donor" evidence="15">
    <location>
        <position position="3"/>
    </location>
</feature>
<evidence type="ECO:0000256" key="2">
    <source>
        <dbReference type="ARBA" id="ARBA00009409"/>
    </source>
</evidence>
<dbReference type="GO" id="GO:0003690">
    <property type="term" value="F:double-stranded DNA binding"/>
    <property type="evidence" value="ECO:0007669"/>
    <property type="project" value="UniProtKB-ARBA"/>
</dbReference>
<gene>
    <name evidence="15 19" type="primary">mutM</name>
    <name evidence="15" type="synonym">fpg</name>
    <name evidence="19" type="ORF">F8O05_09080</name>
</gene>
<dbReference type="EC" id="4.2.99.18" evidence="15"/>
<evidence type="ECO:0000259" key="18">
    <source>
        <dbReference type="PROSITE" id="PS51068"/>
    </source>
</evidence>
<reference evidence="19 20" key="1">
    <citation type="submission" date="2019-09" db="EMBL/GenBank/DDBJ databases">
        <title>Phylogeny of genus Pseudoclavibacter and closely related genus.</title>
        <authorList>
            <person name="Li Y."/>
        </authorList>
    </citation>
    <scope>NUCLEOTIDE SEQUENCE [LARGE SCALE GENOMIC DNA]</scope>
    <source>
        <strain evidence="19 20">KCTC 13959</strain>
    </source>
</reference>
<evidence type="ECO:0000256" key="9">
    <source>
        <dbReference type="ARBA" id="ARBA00023125"/>
    </source>
</evidence>
<comment type="catalytic activity">
    <reaction evidence="14 15">
        <text>2'-deoxyribonucleotide-(2'-deoxyribose 5'-phosphate)-2'-deoxyribonucleotide-DNA = a 3'-end 2'-deoxyribonucleotide-(2,3-dehydro-2,3-deoxyribose 5'-phosphate)-DNA + a 5'-end 5'-phospho-2'-deoxyribonucleoside-DNA + H(+)</text>
        <dbReference type="Rhea" id="RHEA:66592"/>
        <dbReference type="Rhea" id="RHEA-COMP:13180"/>
        <dbReference type="Rhea" id="RHEA-COMP:16897"/>
        <dbReference type="Rhea" id="RHEA-COMP:17067"/>
        <dbReference type="ChEBI" id="CHEBI:15378"/>
        <dbReference type="ChEBI" id="CHEBI:136412"/>
        <dbReference type="ChEBI" id="CHEBI:157695"/>
        <dbReference type="ChEBI" id="CHEBI:167181"/>
        <dbReference type="EC" id="4.2.99.18"/>
    </reaction>
</comment>
<keyword evidence="7 15" id="KW-0378">Hydrolase</keyword>
<evidence type="ECO:0000256" key="8">
    <source>
        <dbReference type="ARBA" id="ARBA00022833"/>
    </source>
</evidence>
<comment type="similarity">
    <text evidence="2 15">Belongs to the FPG family.</text>
</comment>
<evidence type="ECO:0000256" key="5">
    <source>
        <dbReference type="ARBA" id="ARBA00022763"/>
    </source>
</evidence>
<dbReference type="CDD" id="cd08966">
    <property type="entry name" value="EcFpg-like_N"/>
    <property type="match status" value="1"/>
</dbReference>
<comment type="caution">
    <text evidence="19">The sequence shown here is derived from an EMBL/GenBank/DDBJ whole genome shotgun (WGS) entry which is preliminary data.</text>
</comment>
<comment type="catalytic activity">
    <reaction evidence="1 15">
        <text>Hydrolysis of DNA containing ring-opened 7-methylguanine residues, releasing 2,6-diamino-4-hydroxy-5-(N-methyl)formamidopyrimidine.</text>
        <dbReference type="EC" id="3.2.2.23"/>
    </reaction>
</comment>
<comment type="function">
    <text evidence="15">Involved in base excision repair of DNA damaged by oxidation or by mutagenic agents. Acts as DNA glycosylase that recognizes and removes damaged bases. Has a preference for oxidized purines, such as 7,8-dihydro-8-oxoguanine (8-oxoG). Has AP (apurinic/apyrimidinic) lyase activity and introduces nicks in the DNA strand. Cleaves the DNA backbone by beta-delta elimination to generate a single-strand break at the site of the removed base with both 3'- and 5'-phosphates.</text>
</comment>
<dbReference type="OrthoDB" id="9800855at2"/>
<keyword evidence="12 15" id="KW-0511">Multifunctional enzyme</keyword>
<dbReference type="GO" id="GO:0006284">
    <property type="term" value="P:base-excision repair"/>
    <property type="evidence" value="ECO:0007669"/>
    <property type="project" value="InterPro"/>
</dbReference>
<dbReference type="RefSeq" id="WP_158052416.1">
    <property type="nucleotide sequence ID" value="NZ_WBKB01000005.1"/>
</dbReference>
<evidence type="ECO:0000313" key="20">
    <source>
        <dbReference type="Proteomes" id="UP000433493"/>
    </source>
</evidence>
<dbReference type="NCBIfam" id="NF002211">
    <property type="entry name" value="PRK01103.1"/>
    <property type="match status" value="1"/>
</dbReference>
<feature type="domain" description="FPG-type" evidence="17">
    <location>
        <begin position="299"/>
        <end position="333"/>
    </location>
</feature>
<dbReference type="InterPro" id="IPR035937">
    <property type="entry name" value="FPG_N"/>
</dbReference>
<dbReference type="GO" id="GO:0006979">
    <property type="term" value="P:response to oxidative stress"/>
    <property type="evidence" value="ECO:0007669"/>
    <property type="project" value="UniProtKB-ARBA"/>
</dbReference>
<keyword evidence="4 15" id="KW-0479">Metal-binding</keyword>
<dbReference type="GO" id="GO:0008270">
    <property type="term" value="F:zinc ion binding"/>
    <property type="evidence" value="ECO:0007669"/>
    <property type="project" value="UniProtKB-UniRule"/>
</dbReference>
<keyword evidence="5 15" id="KW-0227">DNA damage</keyword>
<evidence type="ECO:0000313" key="19">
    <source>
        <dbReference type="EMBL" id="KAB1642613.1"/>
    </source>
</evidence>
<comment type="caution">
    <text evidence="15">Lacks conserved residue(s) required for the propagation of feature annotation.</text>
</comment>
<dbReference type="SUPFAM" id="SSF81624">
    <property type="entry name" value="N-terminal domain of MutM-like DNA repair proteins"/>
    <property type="match status" value="1"/>
</dbReference>
<keyword evidence="11 15" id="KW-0456">Lyase</keyword>
<dbReference type="GO" id="GO:0140078">
    <property type="term" value="F:class I DNA-(apurinic or apyrimidinic site) endonuclease activity"/>
    <property type="evidence" value="ECO:0007669"/>
    <property type="project" value="UniProtKB-EC"/>
</dbReference>
<dbReference type="InterPro" id="IPR000214">
    <property type="entry name" value="Znf_DNA_glyclase/AP_lyase"/>
</dbReference>
<dbReference type="NCBIfam" id="TIGR00577">
    <property type="entry name" value="fpg"/>
    <property type="match status" value="1"/>
</dbReference>
<evidence type="ECO:0000256" key="1">
    <source>
        <dbReference type="ARBA" id="ARBA00001668"/>
    </source>
</evidence>
<dbReference type="EMBL" id="WBKB01000005">
    <property type="protein sequence ID" value="KAB1642613.1"/>
    <property type="molecule type" value="Genomic_DNA"/>
</dbReference>
<accession>A0A7J5B9X4</accession>
<organism evidence="19 20">
    <name type="scientific">Gulosibacter chungangensis</name>
    <dbReference type="NCBI Taxonomy" id="979746"/>
    <lineage>
        <taxon>Bacteria</taxon>
        <taxon>Bacillati</taxon>
        <taxon>Actinomycetota</taxon>
        <taxon>Actinomycetes</taxon>
        <taxon>Micrococcales</taxon>
        <taxon>Microbacteriaceae</taxon>
        <taxon>Gulosibacter</taxon>
    </lineage>
</organism>
<dbReference type="InterPro" id="IPR012319">
    <property type="entry name" value="FPG_cat"/>
</dbReference>
<dbReference type="SUPFAM" id="SSF57716">
    <property type="entry name" value="Glucocorticoid receptor-like (DNA-binding domain)"/>
    <property type="match status" value="1"/>
</dbReference>
<evidence type="ECO:0000256" key="4">
    <source>
        <dbReference type="ARBA" id="ARBA00022723"/>
    </source>
</evidence>
<dbReference type="HAMAP" id="MF_00103">
    <property type="entry name" value="Fapy_DNA_glycosyl"/>
    <property type="match status" value="1"/>
</dbReference>
<proteinExistence type="inferred from homology"/>
<dbReference type="InterPro" id="IPR015886">
    <property type="entry name" value="H2TH_FPG"/>
</dbReference>
<evidence type="ECO:0000256" key="11">
    <source>
        <dbReference type="ARBA" id="ARBA00023239"/>
    </source>
</evidence>
<evidence type="ECO:0000256" key="10">
    <source>
        <dbReference type="ARBA" id="ARBA00023204"/>
    </source>
</evidence>
<dbReference type="Pfam" id="PF06831">
    <property type="entry name" value="H2TH"/>
    <property type="match status" value="1"/>
</dbReference>
<dbReference type="Proteomes" id="UP000433493">
    <property type="component" value="Unassembled WGS sequence"/>
</dbReference>
<protein>
    <recommendedName>
        <fullName evidence="15">Formamidopyrimidine-DNA glycosylase</fullName>
        <shortName evidence="15">Fapy-DNA glycosylase</shortName>
        <ecNumber evidence="15">3.2.2.23</ecNumber>
    </recommendedName>
    <alternativeName>
        <fullName evidence="15">DNA-(apurinic or apyrimidinic site) lyase MutM</fullName>
        <shortName evidence="15">AP lyase MutM</shortName>
        <ecNumber evidence="15">4.2.99.18</ecNumber>
    </alternativeName>
</protein>
<keyword evidence="8 15" id="KW-0862">Zinc</keyword>
<dbReference type="PROSITE" id="PS51068">
    <property type="entry name" value="FPG_CAT"/>
    <property type="match status" value="1"/>
</dbReference>
<sequence>MPELPEVEVVRQGLTAGVAGAVIRSVEVLDERALKRHVGTPLDFVSRLEGRMLLPASRRGKFLWVPLADPGAATNMLGTSSAAPVGAPVPMHPPATGLGAHTDAQASAGSEAAGRPAEALLTHLGMSGQMLVRTLGAPEDKQLRIRMRVEGPAGEYEVRFIDQRLFGSLAIDTLVAPIDEAEERIPSQVTHIARDPIDPRFDRKLFGLRIRSTKRGIKAALLDQEIISGVGNIYADEALWRARLHWAQPASTVSTRKINELLEHVQDVFVQSLEEGGTSFDSLYVNVNGESGYFSRSLKAYGREGEACPRCGTAIKREPFANRSSYRCPRCQRMR</sequence>
<evidence type="ECO:0000256" key="3">
    <source>
        <dbReference type="ARBA" id="ARBA00011245"/>
    </source>
</evidence>
<dbReference type="Gene3D" id="3.20.190.10">
    <property type="entry name" value="MutM-like, N-terminal"/>
    <property type="match status" value="1"/>
</dbReference>
<evidence type="ECO:0000256" key="14">
    <source>
        <dbReference type="ARBA" id="ARBA00044632"/>
    </source>
</evidence>
<dbReference type="InterPro" id="IPR010663">
    <property type="entry name" value="Znf_FPG/IleRS"/>
</dbReference>
<feature type="active site" description="Schiff-base intermediate with DNA" evidence="15">
    <location>
        <position position="2"/>
    </location>
</feature>
<comment type="subunit">
    <text evidence="3 15">Monomer.</text>
</comment>
<dbReference type="SUPFAM" id="SSF46946">
    <property type="entry name" value="S13-like H2TH domain"/>
    <property type="match status" value="1"/>
</dbReference>
<keyword evidence="13 15" id="KW-0326">Glycosidase</keyword>
<keyword evidence="10 15" id="KW-0234">DNA repair</keyword>
<dbReference type="InterPro" id="IPR010979">
    <property type="entry name" value="Ribosomal_uS13-like_H2TH"/>
</dbReference>
<keyword evidence="20" id="KW-1185">Reference proteome</keyword>
<dbReference type="SMART" id="SM00898">
    <property type="entry name" value="Fapy_DNA_glyco"/>
    <property type="match status" value="1"/>
</dbReference>
<dbReference type="PANTHER" id="PTHR22993">
    <property type="entry name" value="FORMAMIDOPYRIMIDINE-DNA GLYCOSYLASE"/>
    <property type="match status" value="1"/>
</dbReference>
<dbReference type="Gene3D" id="1.10.8.50">
    <property type="match status" value="1"/>
</dbReference>
<feature type="domain" description="Formamidopyrimidine-DNA glycosylase catalytic" evidence="18">
    <location>
        <begin position="2"/>
        <end position="167"/>
    </location>
</feature>
<dbReference type="PROSITE" id="PS51066">
    <property type="entry name" value="ZF_FPG_2"/>
    <property type="match status" value="1"/>
</dbReference>
<comment type="cofactor">
    <cofactor evidence="15">
        <name>Zn(2+)</name>
        <dbReference type="ChEBI" id="CHEBI:29105"/>
    </cofactor>
    <text evidence="15">Binds 1 zinc ion per subunit.</text>
</comment>
<keyword evidence="6 15" id="KW-0863">Zinc-finger</keyword>
<dbReference type="PANTHER" id="PTHR22993:SF9">
    <property type="entry name" value="FORMAMIDOPYRIMIDINE-DNA GLYCOSYLASE"/>
    <property type="match status" value="1"/>
</dbReference>
<feature type="binding site" evidence="15">
    <location>
        <position position="164"/>
    </location>
    <ligand>
        <name>DNA</name>
        <dbReference type="ChEBI" id="CHEBI:16991"/>
    </ligand>
</feature>
<dbReference type="FunFam" id="1.10.8.50:FF:000003">
    <property type="entry name" value="Formamidopyrimidine-DNA glycosylase"/>
    <property type="match status" value="1"/>
</dbReference>
<dbReference type="GO" id="GO:0003684">
    <property type="term" value="F:damaged DNA binding"/>
    <property type="evidence" value="ECO:0007669"/>
    <property type="project" value="InterPro"/>
</dbReference>
<evidence type="ECO:0000256" key="15">
    <source>
        <dbReference type="HAMAP-Rule" id="MF_00103"/>
    </source>
</evidence>
<feature type="active site" description="Proton donor; for delta-elimination activity" evidence="15">
    <location>
        <position position="323"/>
    </location>
</feature>
<keyword evidence="9 15" id="KW-0238">DNA-binding</keyword>
<feature type="region of interest" description="Disordered" evidence="16">
    <location>
        <begin position="92"/>
        <end position="114"/>
    </location>
</feature>
<dbReference type="InterPro" id="IPR020629">
    <property type="entry name" value="FPG_Glyclase"/>
</dbReference>
<evidence type="ECO:0000256" key="7">
    <source>
        <dbReference type="ARBA" id="ARBA00022801"/>
    </source>
</evidence>
<evidence type="ECO:0000256" key="12">
    <source>
        <dbReference type="ARBA" id="ARBA00023268"/>
    </source>
</evidence>
<dbReference type="GO" id="GO:0034039">
    <property type="term" value="F:8-oxo-7,8-dihydroguanine DNA N-glycosylase activity"/>
    <property type="evidence" value="ECO:0007669"/>
    <property type="project" value="TreeGrafter"/>
</dbReference>
<feature type="active site" description="Proton donor; for beta-elimination activity" evidence="15">
    <location>
        <position position="61"/>
    </location>
</feature>
<evidence type="ECO:0000256" key="13">
    <source>
        <dbReference type="ARBA" id="ARBA00023295"/>
    </source>
</evidence>
<dbReference type="Pfam" id="PF06827">
    <property type="entry name" value="zf-FPG_IleRS"/>
    <property type="match status" value="1"/>
</dbReference>
<dbReference type="SMART" id="SM01232">
    <property type="entry name" value="H2TH"/>
    <property type="match status" value="1"/>
</dbReference>
<evidence type="ECO:0000256" key="6">
    <source>
        <dbReference type="ARBA" id="ARBA00022771"/>
    </source>
</evidence>
<dbReference type="EC" id="3.2.2.23" evidence="15"/>
<evidence type="ECO:0000256" key="16">
    <source>
        <dbReference type="SAM" id="MobiDB-lite"/>
    </source>
</evidence>
<evidence type="ECO:0000259" key="17">
    <source>
        <dbReference type="PROSITE" id="PS51066"/>
    </source>
</evidence>